<dbReference type="GO" id="GO:0005840">
    <property type="term" value="C:ribosome"/>
    <property type="evidence" value="ECO:0007669"/>
    <property type="project" value="UniProtKB-KW"/>
</dbReference>
<dbReference type="Proteomes" id="UP001295469">
    <property type="component" value="Chromosome A05"/>
</dbReference>
<protein>
    <submittedName>
        <fullName evidence="5">(rape) hypothetical protein</fullName>
    </submittedName>
</protein>
<evidence type="ECO:0000256" key="3">
    <source>
        <dbReference type="ARBA" id="ARBA00023274"/>
    </source>
</evidence>
<evidence type="ECO:0000256" key="4">
    <source>
        <dbReference type="SAM" id="Phobius"/>
    </source>
</evidence>
<feature type="transmembrane region" description="Helical" evidence="4">
    <location>
        <begin position="103"/>
        <end position="123"/>
    </location>
</feature>
<dbReference type="InterPro" id="IPR036351">
    <property type="entry name" value="Ribosomal_eL32_sf"/>
</dbReference>
<dbReference type="PANTHER" id="PTHR23413:SF15">
    <property type="entry name" value="RIBOSOMAL PROTEIN L32E"/>
    <property type="match status" value="1"/>
</dbReference>
<dbReference type="EMBL" id="HG994359">
    <property type="protein sequence ID" value="CAF2102734.1"/>
    <property type="molecule type" value="Genomic_DNA"/>
</dbReference>
<dbReference type="SUPFAM" id="SSF52042">
    <property type="entry name" value="Ribosomal protein L32e"/>
    <property type="match status" value="1"/>
</dbReference>
<keyword evidence="4" id="KW-1133">Transmembrane helix</keyword>
<gene>
    <name evidence="5" type="ORF">DARMORV10_A05P40820.1</name>
</gene>
<keyword evidence="4" id="KW-0472">Membrane</keyword>
<name>A0A816UIP1_BRANA</name>
<dbReference type="GO" id="GO:1990904">
    <property type="term" value="C:ribonucleoprotein complex"/>
    <property type="evidence" value="ECO:0007669"/>
    <property type="project" value="UniProtKB-KW"/>
</dbReference>
<dbReference type="Pfam" id="PF01655">
    <property type="entry name" value="Ribosomal_L32e"/>
    <property type="match status" value="1"/>
</dbReference>
<evidence type="ECO:0000313" key="5">
    <source>
        <dbReference type="EMBL" id="CAF2102734.1"/>
    </source>
</evidence>
<proteinExistence type="inferred from homology"/>
<keyword evidence="4" id="KW-0812">Transmembrane</keyword>
<accession>A0A816UIP1</accession>
<dbReference type="InterPro" id="IPR001515">
    <property type="entry name" value="Ribosomal_eL32"/>
</dbReference>
<dbReference type="GO" id="GO:0003735">
    <property type="term" value="F:structural constituent of ribosome"/>
    <property type="evidence" value="ECO:0007669"/>
    <property type="project" value="InterPro"/>
</dbReference>
<reference evidence="5" key="1">
    <citation type="submission" date="2021-01" db="EMBL/GenBank/DDBJ databases">
        <authorList>
            <consortium name="Genoscope - CEA"/>
            <person name="William W."/>
        </authorList>
    </citation>
    <scope>NUCLEOTIDE SEQUENCE</scope>
</reference>
<keyword evidence="3" id="KW-0687">Ribonucleoprotein</keyword>
<evidence type="ECO:0000256" key="2">
    <source>
        <dbReference type="ARBA" id="ARBA00022980"/>
    </source>
</evidence>
<evidence type="ECO:0000256" key="1">
    <source>
        <dbReference type="ARBA" id="ARBA00008431"/>
    </source>
</evidence>
<sequence>MCVDSRVQRKFRGYVLTPNIGYGPHKTRYSYYTFVTRSCLLHGNFEDGLTRCEVIAHNVSTKKRKEIVERASQLDVVVSNSLARSNGGGRILRVEKKKYLLELRSLFSSILFCYVSRICFFFFL</sequence>
<keyword evidence="2" id="KW-0689">Ribosomal protein</keyword>
<dbReference type="PANTHER" id="PTHR23413">
    <property type="entry name" value="60S RIBOSOMAL PROTEIN L32 AND DNA-DIRECTED RNA POLYMERASE II, SUBUNIT N"/>
    <property type="match status" value="1"/>
</dbReference>
<dbReference type="GO" id="GO:0006412">
    <property type="term" value="P:translation"/>
    <property type="evidence" value="ECO:0007669"/>
    <property type="project" value="InterPro"/>
</dbReference>
<comment type="similarity">
    <text evidence="1">Belongs to the eukaryotic ribosomal protein eL32 family.</text>
</comment>
<dbReference type="AlphaFoldDB" id="A0A816UIP1"/>
<dbReference type="SMART" id="SM01393">
    <property type="entry name" value="Ribosomal_L32e"/>
    <property type="match status" value="1"/>
</dbReference>
<organism evidence="5">
    <name type="scientific">Brassica napus</name>
    <name type="common">Rape</name>
    <dbReference type="NCBI Taxonomy" id="3708"/>
    <lineage>
        <taxon>Eukaryota</taxon>
        <taxon>Viridiplantae</taxon>
        <taxon>Streptophyta</taxon>
        <taxon>Embryophyta</taxon>
        <taxon>Tracheophyta</taxon>
        <taxon>Spermatophyta</taxon>
        <taxon>Magnoliopsida</taxon>
        <taxon>eudicotyledons</taxon>
        <taxon>Gunneridae</taxon>
        <taxon>Pentapetalae</taxon>
        <taxon>rosids</taxon>
        <taxon>malvids</taxon>
        <taxon>Brassicales</taxon>
        <taxon>Brassicaceae</taxon>
        <taxon>Brassiceae</taxon>
        <taxon>Brassica</taxon>
    </lineage>
</organism>